<dbReference type="AlphaFoldDB" id="A0A4R0RHB9"/>
<comment type="caution">
    <text evidence="2">The sequence shown here is derived from an EMBL/GenBank/DDBJ whole genome shotgun (WGS) entry which is preliminary data.</text>
</comment>
<dbReference type="InterPro" id="IPR024624">
    <property type="entry name" value="Pyridox_Oxase_Alr4036_FMN-bd"/>
</dbReference>
<feature type="domain" description="Pyridoxamine 5'-phosphate oxidase Alr4036 family FMN-binding" evidence="1">
    <location>
        <begin position="41"/>
        <end position="137"/>
    </location>
</feature>
<dbReference type="EMBL" id="RWJN01000082">
    <property type="protein sequence ID" value="TCD67880.1"/>
    <property type="molecule type" value="Genomic_DNA"/>
</dbReference>
<accession>A0A4R0RHB9</accession>
<dbReference type="SUPFAM" id="SSF50475">
    <property type="entry name" value="FMN-binding split barrel"/>
    <property type="match status" value="1"/>
</dbReference>
<dbReference type="InterPro" id="IPR012349">
    <property type="entry name" value="Split_barrel_FMN-bd"/>
</dbReference>
<dbReference type="Pfam" id="PF12766">
    <property type="entry name" value="Pyridox_oxase_2"/>
    <property type="match status" value="1"/>
</dbReference>
<reference evidence="2 3" key="1">
    <citation type="submission" date="2018-11" db="EMBL/GenBank/DDBJ databases">
        <title>Genome assembly of Steccherinum ochraceum LE-BIN_3174, the white-rot fungus of the Steccherinaceae family (The Residual Polyporoid clade, Polyporales, Basidiomycota).</title>
        <authorList>
            <person name="Fedorova T.V."/>
            <person name="Glazunova O.A."/>
            <person name="Landesman E.O."/>
            <person name="Moiseenko K.V."/>
            <person name="Psurtseva N.V."/>
            <person name="Savinova O.S."/>
            <person name="Shakhova N.V."/>
            <person name="Tyazhelova T.V."/>
            <person name="Vasina D.V."/>
        </authorList>
    </citation>
    <scope>NUCLEOTIDE SEQUENCE [LARGE SCALE GENOMIC DNA]</scope>
    <source>
        <strain evidence="2 3">LE-BIN_3174</strain>
    </source>
</reference>
<dbReference type="PANTHER" id="PTHR28243:SF1">
    <property type="entry name" value="PYRIDOXAMINE 5'-PHOSPHATE OXIDASE ALR4036 FAMILY FMN-BINDING DOMAIN-CONTAINING PROTEIN"/>
    <property type="match status" value="1"/>
</dbReference>
<keyword evidence="3" id="KW-1185">Reference proteome</keyword>
<evidence type="ECO:0000313" key="3">
    <source>
        <dbReference type="Proteomes" id="UP000292702"/>
    </source>
</evidence>
<dbReference type="PANTHER" id="PTHR28243">
    <property type="entry name" value="AGL049CP"/>
    <property type="match status" value="1"/>
</dbReference>
<dbReference type="Gene3D" id="2.30.110.10">
    <property type="entry name" value="Electron Transport, Fmn-binding Protein, Chain A"/>
    <property type="match status" value="1"/>
</dbReference>
<dbReference type="Proteomes" id="UP000292702">
    <property type="component" value="Unassembled WGS sequence"/>
</dbReference>
<evidence type="ECO:0000313" key="2">
    <source>
        <dbReference type="EMBL" id="TCD67880.1"/>
    </source>
</evidence>
<sequence length="281" mass="31716">MSRLSPTCAERTTPTTSYAVSSFDPHIVLIAPYSTSMASHPRWYHFLTKAINLPENSKKTVYQIATVDSHNKPHVRSHIHRAIIIPNACPAVPLLLTTTDVRTPKVTHMLSNPTVEVAWWLEGSQDQFRFSGRVVVIPHPSHPFHNMRNIPPGSALAKLAEHGEEGGQDGKYDWEKKRLEVFDTMSAHMKASWCRPTPGSEISSYDDAKSWPSTVKNVGEAETDEEKANLEEALKNFALVLIEPLDIDWVQLGVIPNRRTRFYRKEQEGSGDEWIETIEVP</sequence>
<name>A0A4R0RHB9_9APHY</name>
<evidence type="ECO:0000259" key="1">
    <source>
        <dbReference type="Pfam" id="PF12766"/>
    </source>
</evidence>
<dbReference type="GO" id="GO:0010181">
    <property type="term" value="F:FMN binding"/>
    <property type="evidence" value="ECO:0007669"/>
    <property type="project" value="InterPro"/>
</dbReference>
<dbReference type="OrthoDB" id="434253at2759"/>
<gene>
    <name evidence="2" type="ORF">EIP91_011814</name>
</gene>
<proteinExistence type="predicted"/>
<dbReference type="STRING" id="92696.A0A4R0RHB9"/>
<organism evidence="2 3">
    <name type="scientific">Steccherinum ochraceum</name>
    <dbReference type="NCBI Taxonomy" id="92696"/>
    <lineage>
        <taxon>Eukaryota</taxon>
        <taxon>Fungi</taxon>
        <taxon>Dikarya</taxon>
        <taxon>Basidiomycota</taxon>
        <taxon>Agaricomycotina</taxon>
        <taxon>Agaricomycetes</taxon>
        <taxon>Polyporales</taxon>
        <taxon>Steccherinaceae</taxon>
        <taxon>Steccherinum</taxon>
    </lineage>
</organism>
<protein>
    <recommendedName>
        <fullName evidence="1">Pyridoxamine 5'-phosphate oxidase Alr4036 family FMN-binding domain-containing protein</fullName>
    </recommendedName>
</protein>